<sequence>MCLVPLYSICSGYVIYSLKKALVAFDAPIKGIHYREKNLEKSLATTKKVMQYLSQSPSKLSAFVRKLVKNDIIRLFLKQINNIKTSDSQKEIALILGSMLRHSSTRRYFCKNSQLLEDVFVCYCKPNLTISFGILLREMIKYQDILSLLICHKYIMKLLDLASSKNYNLSVDAFLIFKKSYNRGRHHIVEYLEDHYREFINRYLNLILSPNFLIRSQSMRLLTTMLTETSCDMLHYYFVTDRSNMSLLLRFLQDPSYITRAAGLKILPIFVSHQSASPELSNFLRDNKEYFLESIHNVRENSKGEKKIHEVKELLDDLEITRVAKIFDPMGWISPFTTTIKLILQELWKTGMEWDDPIPEELIRKLTLINPRIFHR</sequence>
<dbReference type="PANTHER" id="PTHR10182:SF3">
    <property type="entry name" value="PROTEIN MO25"/>
    <property type="match status" value="1"/>
</dbReference>
<protein>
    <submittedName>
        <fullName evidence="2">HYM1</fullName>
    </submittedName>
</protein>
<dbReference type="Gene3D" id="1.25.10.10">
    <property type="entry name" value="Leucine-rich Repeat Variant"/>
    <property type="match status" value="1"/>
</dbReference>
<comment type="similarity">
    <text evidence="1">Belongs to the Mo25 family.</text>
</comment>
<accession>A0ABY6K705</accession>
<proteinExistence type="inferred from homology"/>
<dbReference type="Pfam" id="PF08569">
    <property type="entry name" value="Mo25"/>
    <property type="match status" value="1"/>
</dbReference>
<reference evidence="2 3" key="1">
    <citation type="submission" date="2022-01" db="EMBL/GenBank/DDBJ databases">
        <title>A chromosomal length assembly of Cordylochernes scorpioides.</title>
        <authorList>
            <person name="Zeh D."/>
            <person name="Zeh J."/>
        </authorList>
    </citation>
    <scope>NUCLEOTIDE SEQUENCE [LARGE SCALE GENOMIC DNA]</scope>
    <source>
        <strain evidence="2">IN4F17</strain>
        <tissue evidence="2">Whole Body</tissue>
    </source>
</reference>
<dbReference type="SUPFAM" id="SSF48371">
    <property type="entry name" value="ARM repeat"/>
    <property type="match status" value="1"/>
</dbReference>
<gene>
    <name evidence="2" type="ORF">LAZ67_3001261</name>
</gene>
<keyword evidence="3" id="KW-1185">Reference proteome</keyword>
<evidence type="ECO:0000313" key="2">
    <source>
        <dbReference type="EMBL" id="UYV64594.1"/>
    </source>
</evidence>
<dbReference type="InterPro" id="IPR011989">
    <property type="entry name" value="ARM-like"/>
</dbReference>
<dbReference type="InterPro" id="IPR013878">
    <property type="entry name" value="Mo25"/>
</dbReference>
<dbReference type="PANTHER" id="PTHR10182">
    <property type="entry name" value="CALCIUM-BINDING PROTEIN 39-RELATED"/>
    <property type="match status" value="1"/>
</dbReference>
<dbReference type="EMBL" id="CP092865">
    <property type="protein sequence ID" value="UYV64594.1"/>
    <property type="molecule type" value="Genomic_DNA"/>
</dbReference>
<dbReference type="InterPro" id="IPR008042">
    <property type="entry name" value="Retrotrans_Pao"/>
</dbReference>
<dbReference type="Proteomes" id="UP001235939">
    <property type="component" value="Chromosome 03"/>
</dbReference>
<name>A0ABY6K705_9ARAC</name>
<dbReference type="InterPro" id="IPR016024">
    <property type="entry name" value="ARM-type_fold"/>
</dbReference>
<evidence type="ECO:0000313" key="3">
    <source>
        <dbReference type="Proteomes" id="UP001235939"/>
    </source>
</evidence>
<evidence type="ECO:0000256" key="1">
    <source>
        <dbReference type="ARBA" id="ARBA00011012"/>
    </source>
</evidence>
<organism evidence="2 3">
    <name type="scientific">Cordylochernes scorpioides</name>
    <dbReference type="NCBI Taxonomy" id="51811"/>
    <lineage>
        <taxon>Eukaryota</taxon>
        <taxon>Metazoa</taxon>
        <taxon>Ecdysozoa</taxon>
        <taxon>Arthropoda</taxon>
        <taxon>Chelicerata</taxon>
        <taxon>Arachnida</taxon>
        <taxon>Pseudoscorpiones</taxon>
        <taxon>Cheliferoidea</taxon>
        <taxon>Chernetidae</taxon>
        <taxon>Cordylochernes</taxon>
    </lineage>
</organism>
<dbReference type="Pfam" id="PF05380">
    <property type="entry name" value="Peptidase_A17"/>
    <property type="match status" value="1"/>
</dbReference>